<accession>A0A1F7WZU2</accession>
<feature type="domain" description="Glycosyl hydrolase family 13 catalytic" evidence="3">
    <location>
        <begin position="135"/>
        <end position="535"/>
    </location>
</feature>
<keyword evidence="1" id="KW-0378">Hydrolase</keyword>
<dbReference type="PANTHER" id="PTHR10357:SF210">
    <property type="entry name" value="MALTODEXTRIN GLUCOSIDASE"/>
    <property type="match status" value="1"/>
</dbReference>
<dbReference type="InterPro" id="IPR017853">
    <property type="entry name" value="GH"/>
</dbReference>
<dbReference type="STRING" id="1817813.A2008_10215"/>
<dbReference type="CDD" id="cd02857">
    <property type="entry name" value="E_set_CDase_PDE_N"/>
    <property type="match status" value="1"/>
</dbReference>
<dbReference type="EMBL" id="MGFH01000033">
    <property type="protein sequence ID" value="OGM07979.1"/>
    <property type="molecule type" value="Genomic_DNA"/>
</dbReference>
<evidence type="ECO:0000259" key="3">
    <source>
        <dbReference type="SMART" id="SM00642"/>
    </source>
</evidence>
<gene>
    <name evidence="4" type="ORF">A2008_10215</name>
</gene>
<name>A0A1F7WZU2_9BACT</name>
<dbReference type="SUPFAM" id="SSF81296">
    <property type="entry name" value="E set domains"/>
    <property type="match status" value="1"/>
</dbReference>
<dbReference type="Gene3D" id="3.20.20.80">
    <property type="entry name" value="Glycosidases"/>
    <property type="match status" value="1"/>
</dbReference>
<protein>
    <recommendedName>
        <fullName evidence="3">Glycosyl hydrolase family 13 catalytic domain-containing protein</fullName>
    </recommendedName>
</protein>
<dbReference type="Pfam" id="PF00128">
    <property type="entry name" value="Alpha-amylase"/>
    <property type="match status" value="1"/>
</dbReference>
<dbReference type="InterPro" id="IPR006047">
    <property type="entry name" value="GH13_cat_dom"/>
</dbReference>
<comment type="caution">
    <text evidence="4">The sequence shown here is derived from an EMBL/GenBank/DDBJ whole genome shotgun (WGS) entry which is preliminary data.</text>
</comment>
<dbReference type="GO" id="GO:0005975">
    <property type="term" value="P:carbohydrate metabolic process"/>
    <property type="evidence" value="ECO:0007669"/>
    <property type="project" value="InterPro"/>
</dbReference>
<proteinExistence type="predicted"/>
<dbReference type="SMART" id="SM00642">
    <property type="entry name" value="Aamy"/>
    <property type="match status" value="1"/>
</dbReference>
<evidence type="ECO:0000313" key="4">
    <source>
        <dbReference type="EMBL" id="OGM07979.1"/>
    </source>
</evidence>
<dbReference type="Proteomes" id="UP000178735">
    <property type="component" value="Unassembled WGS sequence"/>
</dbReference>
<dbReference type="PANTHER" id="PTHR10357">
    <property type="entry name" value="ALPHA-AMYLASE FAMILY MEMBER"/>
    <property type="match status" value="1"/>
</dbReference>
<reference evidence="4 5" key="1">
    <citation type="journal article" date="2016" name="Nat. Commun.">
        <title>Thousands of microbial genomes shed light on interconnected biogeochemical processes in an aquifer system.</title>
        <authorList>
            <person name="Anantharaman K."/>
            <person name="Brown C.T."/>
            <person name="Hug L.A."/>
            <person name="Sharon I."/>
            <person name="Castelle C.J."/>
            <person name="Probst A.J."/>
            <person name="Thomas B.C."/>
            <person name="Singh A."/>
            <person name="Wilkins M.J."/>
            <person name="Karaoz U."/>
            <person name="Brodie E.L."/>
            <person name="Williams K.H."/>
            <person name="Hubbard S.S."/>
            <person name="Banfield J.F."/>
        </authorList>
    </citation>
    <scope>NUCLEOTIDE SEQUENCE [LARGE SCALE GENOMIC DNA]</scope>
</reference>
<evidence type="ECO:0000256" key="2">
    <source>
        <dbReference type="ARBA" id="ARBA00023295"/>
    </source>
</evidence>
<dbReference type="InterPro" id="IPR014756">
    <property type="entry name" value="Ig_E-set"/>
</dbReference>
<dbReference type="CDD" id="cd11338">
    <property type="entry name" value="AmyAc_CMD"/>
    <property type="match status" value="1"/>
</dbReference>
<organism evidence="4 5">
    <name type="scientific">Candidatus Wallbacteria bacterium GWC2_49_35</name>
    <dbReference type="NCBI Taxonomy" id="1817813"/>
    <lineage>
        <taxon>Bacteria</taxon>
        <taxon>Candidatus Walliibacteriota</taxon>
    </lineage>
</organism>
<keyword evidence="2" id="KW-0326">Glycosidase</keyword>
<dbReference type="SUPFAM" id="SSF51445">
    <property type="entry name" value="(Trans)glycosidases"/>
    <property type="match status" value="1"/>
</dbReference>
<evidence type="ECO:0000313" key="5">
    <source>
        <dbReference type="Proteomes" id="UP000178735"/>
    </source>
</evidence>
<dbReference type="InterPro" id="IPR004185">
    <property type="entry name" value="Glyco_hydro_13_lg-like_dom"/>
</dbReference>
<sequence>MKDLLYKNIYFAACPPCVEPRDPAPGSSVSLRLFVGKAVAELIDEIFVRMTCDNEERRIKMKRSRDARGEFYSFTAKIPLLVKTTGVRFKIYSKNNIYWLNARGLYAYHPNDYFDFRIIAGNDAPAWVNKSVFYQIFPDRFWHGLSPEEYAAREIQEKKFKRLYGGREVYFRGIEPRLKRWNERPDKKSLGYEFYMGTLGGIAMKKDYLKELGVNAIYLTPIFKSPTNHRYDTIDYFQVDPLLGGNSGFEKFMSEMRGVNMRVILDAVFNHSGFSCDMFKKAKKGIKPYEEFYSFHGKGRARYACWLGHGSLPKLNYASEKLRELIFRGPGSAAARWLSPPYAIDGYRLDVAHMIGRNASSEGNAEIIAEMRTAFKKHRPDAFVVAENFFDPYKMIENDCVDSVMNYHGFTFPVIAYLSGKDHGGRPNALTSAEFCDWVMDCYAKLPQVRADIMYNQLSSHDISRHNSLLGRDYKKISAALVFQFTLPGVPSIFYGDEIGLTGVGDPACRAAMVWDEKRRATALFEAYKKLVAARKKYDALAYGGFRIIRVENGVICYIRKHMKETALCIVNTSPSDAELRFKPAELFMTGAVGRVELIFDSTEFEGLAAEKRGAKEFTANEIKAAGGSLEMRVRQSSSLAVYIREAR</sequence>
<dbReference type="GO" id="GO:0004553">
    <property type="term" value="F:hydrolase activity, hydrolyzing O-glycosyl compounds"/>
    <property type="evidence" value="ECO:0007669"/>
    <property type="project" value="InterPro"/>
</dbReference>
<evidence type="ECO:0000256" key="1">
    <source>
        <dbReference type="ARBA" id="ARBA00022801"/>
    </source>
</evidence>
<dbReference type="AlphaFoldDB" id="A0A1F7WZU2"/>